<organism evidence="2">
    <name type="scientific">Guillardia theta (strain CCMP2712)</name>
    <name type="common">Cryptophyte</name>
    <dbReference type="NCBI Taxonomy" id="905079"/>
    <lineage>
        <taxon>Eukaryota</taxon>
        <taxon>Cryptophyceae</taxon>
        <taxon>Pyrenomonadales</taxon>
        <taxon>Geminigeraceae</taxon>
        <taxon>Guillardia</taxon>
    </lineage>
</organism>
<evidence type="ECO:0000313" key="4">
    <source>
        <dbReference type="Proteomes" id="UP000011087"/>
    </source>
</evidence>
<name>L1JD38_GUITC</name>
<evidence type="ECO:0000313" key="3">
    <source>
        <dbReference type="EnsemblProtists" id="EKX46020"/>
    </source>
</evidence>
<reference evidence="3" key="3">
    <citation type="submission" date="2015-06" db="UniProtKB">
        <authorList>
            <consortium name="EnsemblProtists"/>
        </authorList>
    </citation>
    <scope>IDENTIFICATION</scope>
</reference>
<feature type="compositionally biased region" description="Low complexity" evidence="1">
    <location>
        <begin position="730"/>
        <end position="744"/>
    </location>
</feature>
<evidence type="ECO:0000256" key="1">
    <source>
        <dbReference type="SAM" id="MobiDB-lite"/>
    </source>
</evidence>
<feature type="compositionally biased region" description="Low complexity" evidence="1">
    <location>
        <begin position="38"/>
        <end position="56"/>
    </location>
</feature>
<feature type="compositionally biased region" description="Basic and acidic residues" evidence="1">
    <location>
        <begin position="143"/>
        <end position="153"/>
    </location>
</feature>
<feature type="compositionally biased region" description="Gly residues" evidence="1">
    <location>
        <begin position="707"/>
        <end position="723"/>
    </location>
</feature>
<feature type="compositionally biased region" description="Low complexity" evidence="1">
    <location>
        <begin position="487"/>
        <end position="533"/>
    </location>
</feature>
<dbReference type="EMBL" id="JH992996">
    <property type="protein sequence ID" value="EKX46020.1"/>
    <property type="molecule type" value="Genomic_DNA"/>
</dbReference>
<proteinExistence type="predicted"/>
<dbReference type="OMA" id="FECARRQ"/>
<feature type="compositionally biased region" description="Basic and acidic residues" evidence="1">
    <location>
        <begin position="852"/>
        <end position="872"/>
    </location>
</feature>
<feature type="compositionally biased region" description="Basic and acidic residues" evidence="1">
    <location>
        <begin position="557"/>
        <end position="568"/>
    </location>
</feature>
<dbReference type="EnsemblProtists" id="EKX46020">
    <property type="protein sequence ID" value="EKX46020"/>
    <property type="gene ID" value="GUITHDRAFT_108059"/>
</dbReference>
<sequence length="989" mass="104504">MMDQFSEEERSFGKRALPFLPDRDRSRKRSRYEDFLDQPQQSSSSSSLEKSTNSSQTPAPQSREYQQSYRPQDPRAAAVSSRPSHTAASNGQYVEPTTQQGQNAESSTRSEHYSVQRNYQGPTNLGGNSGPGLGVGNQVSERAYQRGDERFMQDVRPQQNHTSQNHAAQDGRYTRAQGETGDRSWSQDIECESDENDLNGGVDTLEMVRQRPSSNEVGGWRRNEVNDRDMPDAMRMEEGKSNGALSGQGADLLRRSDTGEDGARVPGRFHAAIAGQATREEQKEKTAELGRMSLKEDVAQREGQQAAAKMVPEPMGGGRQPAGAAAKQRTDEGAGGQQIGKTMVTKPAAGAAAGAAGALGAGAGAGAQKSVNERVVPVVAEATGEGEPKREGQAQGTTMTAAARATMGEGAQGGVQEGGMATMIKPVAEGTVQLLQQQQYQQQYQYQQQQYQQQQQQQQQQHHYHHPQQFQQQYYYHQNYQQQYYHQYSQQQHYQQHQQQHYQQHQQQQENGARVLTPAPAAVAAKTGAGAEAWRAEEAEQQGGRHQAESLAVPAHIKAERQGQERGQGKSVAAETETQGQITSGLAEVEQREGKQLGGAAAKAVEAAGRPEAAGQDPEVTRPAGAGSQGGSQMATPGGKAVGGSDGGGQQQGGGGGGGTAAAAAVAKTAAAAQGVQPQQRKGMAAAGVAAAEAQGGTGAVKAAGAAQGGQQQGGATAAGGIHGKTQTEASMAGNAGAAAQGAAKLEGRSIKVEGGAQQMDTRAVDRAKAGGAGAEERGGGAGKEGGESSQGGSTHGQASPSSSEMTAVNPGDAGGERARQRTEKKRITEEADRTEADPSSSQAASSQNMIEEERRVEGSSRDETRTGREVDASGGQHGGLEKDEDCQLIMNALLQERLDLNPTRDVTRMVRWEEVYELSAGALQEEIEKSRSRLASTIAQYHTSQFPSQLQNAISATQRMSEAIWSKVTARIGCDSSAGVFTSGTKVE</sequence>
<feature type="compositionally biased region" description="Polar residues" evidence="1">
    <location>
        <begin position="156"/>
        <end position="167"/>
    </location>
</feature>
<feature type="compositionally biased region" description="Basic and acidic residues" evidence="1">
    <location>
        <begin position="815"/>
        <end position="837"/>
    </location>
</feature>
<reference evidence="2 4" key="1">
    <citation type="journal article" date="2012" name="Nature">
        <title>Algal genomes reveal evolutionary mosaicism and the fate of nucleomorphs.</title>
        <authorList>
            <consortium name="DOE Joint Genome Institute"/>
            <person name="Curtis B.A."/>
            <person name="Tanifuji G."/>
            <person name="Burki F."/>
            <person name="Gruber A."/>
            <person name="Irimia M."/>
            <person name="Maruyama S."/>
            <person name="Arias M.C."/>
            <person name="Ball S.G."/>
            <person name="Gile G.H."/>
            <person name="Hirakawa Y."/>
            <person name="Hopkins J.F."/>
            <person name="Kuo A."/>
            <person name="Rensing S.A."/>
            <person name="Schmutz J."/>
            <person name="Symeonidi A."/>
            <person name="Elias M."/>
            <person name="Eveleigh R.J."/>
            <person name="Herman E.K."/>
            <person name="Klute M.J."/>
            <person name="Nakayama T."/>
            <person name="Obornik M."/>
            <person name="Reyes-Prieto A."/>
            <person name="Armbrust E.V."/>
            <person name="Aves S.J."/>
            <person name="Beiko R.G."/>
            <person name="Coutinho P."/>
            <person name="Dacks J.B."/>
            <person name="Durnford D.G."/>
            <person name="Fast N.M."/>
            <person name="Green B.R."/>
            <person name="Grisdale C.J."/>
            <person name="Hempel F."/>
            <person name="Henrissat B."/>
            <person name="Hoppner M.P."/>
            <person name="Ishida K."/>
            <person name="Kim E."/>
            <person name="Koreny L."/>
            <person name="Kroth P.G."/>
            <person name="Liu Y."/>
            <person name="Malik S.B."/>
            <person name="Maier U.G."/>
            <person name="McRose D."/>
            <person name="Mock T."/>
            <person name="Neilson J.A."/>
            <person name="Onodera N.T."/>
            <person name="Poole A.M."/>
            <person name="Pritham E.J."/>
            <person name="Richards T.A."/>
            <person name="Rocap G."/>
            <person name="Roy S.W."/>
            <person name="Sarai C."/>
            <person name="Schaack S."/>
            <person name="Shirato S."/>
            <person name="Slamovits C.H."/>
            <person name="Spencer D.F."/>
            <person name="Suzuki S."/>
            <person name="Worden A.Z."/>
            <person name="Zauner S."/>
            <person name="Barry K."/>
            <person name="Bell C."/>
            <person name="Bharti A.K."/>
            <person name="Crow J.A."/>
            <person name="Grimwood J."/>
            <person name="Kramer R."/>
            <person name="Lindquist E."/>
            <person name="Lucas S."/>
            <person name="Salamov A."/>
            <person name="McFadden G.I."/>
            <person name="Lane C.E."/>
            <person name="Keeling P.J."/>
            <person name="Gray M.W."/>
            <person name="Grigoriev I.V."/>
            <person name="Archibald J.M."/>
        </authorList>
    </citation>
    <scope>NUCLEOTIDE SEQUENCE</scope>
    <source>
        <strain evidence="2 4">CCMP2712</strain>
    </source>
</reference>
<feature type="compositionally biased region" description="Gly residues" evidence="1">
    <location>
        <begin position="640"/>
        <end position="660"/>
    </location>
</feature>
<feature type="compositionally biased region" description="Basic and acidic residues" evidence="1">
    <location>
        <begin position="252"/>
        <end position="263"/>
    </location>
</feature>
<dbReference type="Proteomes" id="UP000011087">
    <property type="component" value="Unassembled WGS sequence"/>
</dbReference>
<feature type="compositionally biased region" description="Basic and acidic residues" evidence="1">
    <location>
        <begin position="278"/>
        <end position="300"/>
    </location>
</feature>
<dbReference type="RefSeq" id="XP_005833000.1">
    <property type="nucleotide sequence ID" value="XM_005832943.1"/>
</dbReference>
<feature type="compositionally biased region" description="Low complexity" evidence="1">
    <location>
        <begin position="598"/>
        <end position="615"/>
    </location>
</feature>
<feature type="compositionally biased region" description="Polar residues" evidence="1">
    <location>
        <begin position="81"/>
        <end position="107"/>
    </location>
</feature>
<feature type="region of interest" description="Disordered" evidence="1">
    <location>
        <begin position="1"/>
        <end position="337"/>
    </location>
</feature>
<feature type="compositionally biased region" description="Basic and acidic residues" evidence="1">
    <location>
        <begin position="763"/>
        <end position="779"/>
    </location>
</feature>
<dbReference type="PaxDb" id="55529-EKX46020"/>
<feature type="compositionally biased region" description="Polar residues" evidence="1">
    <location>
        <begin position="796"/>
        <end position="807"/>
    </location>
</feature>
<dbReference type="HOGENOM" id="CLU_301974_0_0_1"/>
<feature type="compositionally biased region" description="Low complexity" evidence="1">
    <location>
        <begin position="661"/>
        <end position="706"/>
    </location>
</feature>
<feature type="region of interest" description="Disordered" evidence="1">
    <location>
        <begin position="381"/>
        <end position="400"/>
    </location>
</feature>
<keyword evidence="4" id="KW-1185">Reference proteome</keyword>
<protein>
    <submittedName>
        <fullName evidence="2 3">Uncharacterized protein</fullName>
    </submittedName>
</protein>
<feature type="region of interest" description="Disordered" evidence="1">
    <location>
        <begin position="487"/>
        <end position="883"/>
    </location>
</feature>
<feature type="compositionally biased region" description="Basic and acidic residues" evidence="1">
    <location>
        <begin position="219"/>
        <end position="240"/>
    </location>
</feature>
<dbReference type="GeneID" id="17302737"/>
<reference evidence="4" key="2">
    <citation type="submission" date="2012-11" db="EMBL/GenBank/DDBJ databases">
        <authorList>
            <person name="Kuo A."/>
            <person name="Curtis B.A."/>
            <person name="Tanifuji G."/>
            <person name="Burki F."/>
            <person name="Gruber A."/>
            <person name="Irimia M."/>
            <person name="Maruyama S."/>
            <person name="Arias M.C."/>
            <person name="Ball S.G."/>
            <person name="Gile G.H."/>
            <person name="Hirakawa Y."/>
            <person name="Hopkins J.F."/>
            <person name="Rensing S.A."/>
            <person name="Schmutz J."/>
            <person name="Symeonidi A."/>
            <person name="Elias M."/>
            <person name="Eveleigh R.J."/>
            <person name="Herman E.K."/>
            <person name="Klute M.J."/>
            <person name="Nakayama T."/>
            <person name="Obornik M."/>
            <person name="Reyes-Prieto A."/>
            <person name="Armbrust E.V."/>
            <person name="Aves S.J."/>
            <person name="Beiko R.G."/>
            <person name="Coutinho P."/>
            <person name="Dacks J.B."/>
            <person name="Durnford D.G."/>
            <person name="Fast N.M."/>
            <person name="Green B.R."/>
            <person name="Grisdale C."/>
            <person name="Hempe F."/>
            <person name="Henrissat B."/>
            <person name="Hoppner M.P."/>
            <person name="Ishida K.-I."/>
            <person name="Kim E."/>
            <person name="Koreny L."/>
            <person name="Kroth P.G."/>
            <person name="Liu Y."/>
            <person name="Malik S.-B."/>
            <person name="Maier U.G."/>
            <person name="McRose D."/>
            <person name="Mock T."/>
            <person name="Neilson J.A."/>
            <person name="Onodera N.T."/>
            <person name="Poole A.M."/>
            <person name="Pritham E.J."/>
            <person name="Richards T.A."/>
            <person name="Rocap G."/>
            <person name="Roy S.W."/>
            <person name="Sarai C."/>
            <person name="Schaack S."/>
            <person name="Shirato S."/>
            <person name="Slamovits C.H."/>
            <person name="Spencer D.F."/>
            <person name="Suzuki S."/>
            <person name="Worden A.Z."/>
            <person name="Zauner S."/>
            <person name="Barry K."/>
            <person name="Bell C."/>
            <person name="Bharti A.K."/>
            <person name="Crow J.A."/>
            <person name="Grimwood J."/>
            <person name="Kramer R."/>
            <person name="Lindquist E."/>
            <person name="Lucas S."/>
            <person name="Salamov A."/>
            <person name="McFadden G.I."/>
            <person name="Lane C.E."/>
            <person name="Keeling P.J."/>
            <person name="Gray M.W."/>
            <person name="Grigoriev I.V."/>
            <person name="Archibald J.M."/>
        </authorList>
    </citation>
    <scope>NUCLEOTIDE SEQUENCE</scope>
    <source>
        <strain evidence="4">CCMP2712</strain>
    </source>
</reference>
<feature type="compositionally biased region" description="Polar residues" evidence="1">
    <location>
        <begin position="57"/>
        <end position="70"/>
    </location>
</feature>
<accession>L1JD38</accession>
<dbReference type="KEGG" id="gtt:GUITHDRAFT_108059"/>
<evidence type="ECO:0000313" key="2">
    <source>
        <dbReference type="EMBL" id="EKX46020.1"/>
    </source>
</evidence>
<gene>
    <name evidence="2" type="ORF">GUITHDRAFT_108059</name>
</gene>
<dbReference type="AlphaFoldDB" id="L1JD38"/>